<dbReference type="InterPro" id="IPR003148">
    <property type="entry name" value="RCK_N"/>
</dbReference>
<gene>
    <name evidence="9" type="ORF">SAMN06264855_102266</name>
</gene>
<evidence type="ECO:0000256" key="3">
    <source>
        <dbReference type="ARBA" id="ARBA00022538"/>
    </source>
</evidence>
<dbReference type="Proteomes" id="UP000198397">
    <property type="component" value="Unassembled WGS sequence"/>
</dbReference>
<dbReference type="GO" id="GO:0005886">
    <property type="term" value="C:plasma membrane"/>
    <property type="evidence" value="ECO:0007669"/>
    <property type="project" value="InterPro"/>
</dbReference>
<evidence type="ECO:0000256" key="6">
    <source>
        <dbReference type="ARBA" id="ARBA00023065"/>
    </source>
</evidence>
<evidence type="ECO:0000259" key="7">
    <source>
        <dbReference type="PROSITE" id="PS51201"/>
    </source>
</evidence>
<dbReference type="InterPro" id="IPR006036">
    <property type="entry name" value="K_uptake_TrkA"/>
</dbReference>
<organism evidence="9 10">
    <name type="scientific">Halorubrum vacuolatum</name>
    <name type="common">Natronobacterium vacuolatum</name>
    <dbReference type="NCBI Taxonomy" id="63740"/>
    <lineage>
        <taxon>Archaea</taxon>
        <taxon>Methanobacteriati</taxon>
        <taxon>Methanobacteriota</taxon>
        <taxon>Stenosarchaea group</taxon>
        <taxon>Halobacteria</taxon>
        <taxon>Halobacteriales</taxon>
        <taxon>Haloferacaceae</taxon>
        <taxon>Halorubrum</taxon>
    </lineage>
</organism>
<evidence type="ECO:0000256" key="5">
    <source>
        <dbReference type="ARBA" id="ARBA00023027"/>
    </source>
</evidence>
<dbReference type="Pfam" id="PF02254">
    <property type="entry name" value="TrkA_N"/>
    <property type="match status" value="2"/>
</dbReference>
<dbReference type="InterPro" id="IPR036291">
    <property type="entry name" value="NAD(P)-bd_dom_sf"/>
</dbReference>
<feature type="domain" description="RCK C-terminal" evidence="8">
    <location>
        <begin position="139"/>
        <end position="220"/>
    </location>
</feature>
<keyword evidence="10" id="KW-1185">Reference proteome</keyword>
<reference evidence="9 10" key="1">
    <citation type="submission" date="2017-06" db="EMBL/GenBank/DDBJ databases">
        <authorList>
            <person name="Kim H.J."/>
            <person name="Triplett B.A."/>
        </authorList>
    </citation>
    <scope>NUCLEOTIDE SEQUENCE [LARGE SCALE GENOMIC DNA]</scope>
    <source>
        <strain evidence="9 10">DSM 8800</strain>
    </source>
</reference>
<dbReference type="EMBL" id="FZNQ01000002">
    <property type="protein sequence ID" value="SNR32092.1"/>
    <property type="molecule type" value="Genomic_DNA"/>
</dbReference>
<dbReference type="PANTHER" id="PTHR43833:SF5">
    <property type="entry name" value="TRK SYSTEM POTASSIUM UPTAKE PROTEIN TRKA"/>
    <property type="match status" value="1"/>
</dbReference>
<evidence type="ECO:0000256" key="2">
    <source>
        <dbReference type="ARBA" id="ARBA00022448"/>
    </source>
</evidence>
<dbReference type="PROSITE" id="PS51201">
    <property type="entry name" value="RCK_N"/>
    <property type="match status" value="2"/>
</dbReference>
<keyword evidence="6" id="KW-0406">Ion transport</keyword>
<keyword evidence="3" id="KW-0633">Potassium transport</keyword>
<feature type="domain" description="RCK N-terminal" evidence="7">
    <location>
        <begin position="227"/>
        <end position="344"/>
    </location>
</feature>
<dbReference type="RefSeq" id="WP_089383713.1">
    <property type="nucleotide sequence ID" value="NZ_FZNQ01000002.1"/>
</dbReference>
<dbReference type="PRINTS" id="PR00335">
    <property type="entry name" value="KUPTAKETRKA"/>
</dbReference>
<dbReference type="OrthoDB" id="27588at2157"/>
<evidence type="ECO:0000313" key="10">
    <source>
        <dbReference type="Proteomes" id="UP000198397"/>
    </source>
</evidence>
<dbReference type="PANTHER" id="PTHR43833">
    <property type="entry name" value="POTASSIUM CHANNEL PROTEIN 2-RELATED-RELATED"/>
    <property type="match status" value="1"/>
</dbReference>
<dbReference type="Pfam" id="PF02080">
    <property type="entry name" value="TrkA_C"/>
    <property type="match status" value="2"/>
</dbReference>
<dbReference type="AlphaFoldDB" id="A0A238VCH0"/>
<dbReference type="InterPro" id="IPR036721">
    <property type="entry name" value="RCK_C_sf"/>
</dbReference>
<evidence type="ECO:0000313" key="9">
    <source>
        <dbReference type="EMBL" id="SNR32092.1"/>
    </source>
</evidence>
<accession>A0A238VCH0</accession>
<feature type="domain" description="RCK C-terminal" evidence="8">
    <location>
        <begin position="364"/>
        <end position="447"/>
    </location>
</feature>
<keyword evidence="5" id="KW-0520">NAD</keyword>
<dbReference type="Gene3D" id="3.40.50.720">
    <property type="entry name" value="NAD(P)-binding Rossmann-like Domain"/>
    <property type="match status" value="2"/>
</dbReference>
<dbReference type="PROSITE" id="PS51202">
    <property type="entry name" value="RCK_C"/>
    <property type="match status" value="2"/>
</dbReference>
<dbReference type="NCBIfam" id="NF007031">
    <property type="entry name" value="PRK09496.1-2"/>
    <property type="match status" value="1"/>
</dbReference>
<dbReference type="NCBIfam" id="NF007039">
    <property type="entry name" value="PRK09496.3-2"/>
    <property type="match status" value="1"/>
</dbReference>
<dbReference type="GO" id="GO:0015079">
    <property type="term" value="F:potassium ion transmembrane transporter activity"/>
    <property type="evidence" value="ECO:0007669"/>
    <property type="project" value="InterPro"/>
</dbReference>
<proteinExistence type="predicted"/>
<keyword evidence="2" id="KW-0813">Transport</keyword>
<protein>
    <submittedName>
        <fullName evidence="9">Trk system potassium uptake protein TrkA</fullName>
    </submittedName>
</protein>
<keyword evidence="4" id="KW-0630">Potassium</keyword>
<evidence type="ECO:0000256" key="4">
    <source>
        <dbReference type="ARBA" id="ARBA00022958"/>
    </source>
</evidence>
<dbReference type="Gene3D" id="3.30.70.1450">
    <property type="entry name" value="Regulator of K+ conductance, C-terminal domain"/>
    <property type="match status" value="2"/>
</dbReference>
<evidence type="ECO:0000259" key="8">
    <source>
        <dbReference type="PROSITE" id="PS51202"/>
    </source>
</evidence>
<dbReference type="NCBIfam" id="NF007034">
    <property type="entry name" value="PRK09496.2-1"/>
    <property type="match status" value="1"/>
</dbReference>
<name>A0A238VCH0_HALVU</name>
<dbReference type="InterPro" id="IPR006037">
    <property type="entry name" value="RCK_C"/>
</dbReference>
<evidence type="ECO:0000256" key="1">
    <source>
        <dbReference type="ARBA" id="ARBA00003660"/>
    </source>
</evidence>
<feature type="domain" description="RCK N-terminal" evidence="7">
    <location>
        <begin position="1"/>
        <end position="119"/>
    </location>
</feature>
<dbReference type="SUPFAM" id="SSF51735">
    <property type="entry name" value="NAD(P)-binding Rossmann-fold domains"/>
    <property type="match status" value="2"/>
</dbReference>
<sequence>MDVVIVGAGEVGTAIAANLASDHDVVVVDLDQDLTDELTYDLDVLSIAGDGTTLPTLRAAMVPEADMFIACTDDDRTNLVACGTAKTLGDPFTIARTKRTDYLRVWEHDESAYGADFVVCTDLLTAENIVRVIGLPAAIDVDPFAGGLVQMAEFDVTEESPVAGRTVMEADRFEALTFAGIFRDEELILARGDSLIRAGDRVVVIGSPESVQSFATDVAPETTPDHADEIVIVGGSETGYHTARLLEERSLHPRLIEQDGDRARFLAENLPHTLVMAHDATDTEFLVREHVDDADVVVAALATDERNLLVSVLAKRLGVDRVIAVVDSADYVTLFEEIGINVAINPRLVTAEEITRFSHESIAENISVLENDRAEVVEIELAADSPLVDRPIQEITAELEARVVIGAITRNRTHVTPRGDTVLRSGDHVVAFVESSFVNELTALSSAT</sequence>
<dbReference type="SUPFAM" id="SSF116726">
    <property type="entry name" value="TrkA C-terminal domain-like"/>
    <property type="match status" value="2"/>
</dbReference>
<comment type="function">
    <text evidence="1">Part of a potassium transport system.</text>
</comment>
<dbReference type="InterPro" id="IPR050721">
    <property type="entry name" value="Trk_Ktr_HKT_K-transport"/>
</dbReference>